<evidence type="ECO:0008006" key="3">
    <source>
        <dbReference type="Google" id="ProtNLM"/>
    </source>
</evidence>
<sequence>IIDGNNEITTGIVQVTVEDVNDQGDPPLHIIIGDGDAVVRTGAGNDTIVAGGAAGDNVIDGSTGSDHVIYASSTQDLTVDLRPMDRSTTMVSDGLTVGDLLINAGYEATLPVGLALGDDIGFDVLIDIENVTTGSGNDVITGGDGGHVIDAGEGQNLITTGSGDDVITAGDGGNVIDAGDGEDSIITGAGDDIIILSEGDHRDDPHRDNVDAGAGNNVIDAGGGVLREVSATTVDLRPLDRSETPVPSGGTVGDLLINAGYDPNTT</sequence>
<reference evidence="2" key="1">
    <citation type="journal article" date="2014" name="Front. Microbiol.">
        <title>High frequency of phylogenetically diverse reductive dehalogenase-homologous genes in deep subseafloor sedimentary metagenomes.</title>
        <authorList>
            <person name="Kawai M."/>
            <person name="Futagami T."/>
            <person name="Toyoda A."/>
            <person name="Takaki Y."/>
            <person name="Nishi S."/>
            <person name="Hori S."/>
            <person name="Arai W."/>
            <person name="Tsubouchi T."/>
            <person name="Morono Y."/>
            <person name="Uchiyama I."/>
            <person name="Ito T."/>
            <person name="Fujiyama A."/>
            <person name="Inagaki F."/>
            <person name="Takami H."/>
        </authorList>
    </citation>
    <scope>NUCLEOTIDE SEQUENCE</scope>
    <source>
        <strain evidence="2">Expedition CK06-06</strain>
    </source>
</reference>
<accession>X1A878</accession>
<protein>
    <recommendedName>
        <fullName evidence="3">Calcium-binding protein</fullName>
    </recommendedName>
</protein>
<dbReference type="AlphaFoldDB" id="X1A878"/>
<dbReference type="Gene3D" id="2.150.10.10">
    <property type="entry name" value="Serralysin-like metalloprotease, C-terminal"/>
    <property type="match status" value="1"/>
</dbReference>
<dbReference type="InterPro" id="IPR001343">
    <property type="entry name" value="Hemolysn_Ca-bd"/>
</dbReference>
<dbReference type="Pfam" id="PF00353">
    <property type="entry name" value="HemolysinCabind"/>
    <property type="match status" value="4"/>
</dbReference>
<feature type="region of interest" description="Disordered" evidence="1">
    <location>
        <begin position="239"/>
        <end position="266"/>
    </location>
</feature>
<gene>
    <name evidence="2" type="ORF">S01H4_08015</name>
</gene>
<evidence type="ECO:0000256" key="1">
    <source>
        <dbReference type="SAM" id="MobiDB-lite"/>
    </source>
</evidence>
<dbReference type="GO" id="GO:0005509">
    <property type="term" value="F:calcium ion binding"/>
    <property type="evidence" value="ECO:0007669"/>
    <property type="project" value="InterPro"/>
</dbReference>
<comment type="caution">
    <text evidence="2">The sequence shown here is derived from an EMBL/GenBank/DDBJ whole genome shotgun (WGS) entry which is preliminary data.</text>
</comment>
<organism evidence="2">
    <name type="scientific">marine sediment metagenome</name>
    <dbReference type="NCBI Taxonomy" id="412755"/>
    <lineage>
        <taxon>unclassified sequences</taxon>
        <taxon>metagenomes</taxon>
        <taxon>ecological metagenomes</taxon>
    </lineage>
</organism>
<proteinExistence type="predicted"/>
<dbReference type="EMBL" id="BART01002695">
    <property type="protein sequence ID" value="GAG66337.1"/>
    <property type="molecule type" value="Genomic_DNA"/>
</dbReference>
<dbReference type="InterPro" id="IPR011049">
    <property type="entry name" value="Serralysin-like_metalloprot_C"/>
</dbReference>
<evidence type="ECO:0000313" key="2">
    <source>
        <dbReference type="EMBL" id="GAG66337.1"/>
    </source>
</evidence>
<name>X1A878_9ZZZZ</name>
<feature type="non-terminal residue" evidence="2">
    <location>
        <position position="1"/>
    </location>
</feature>
<dbReference type="SUPFAM" id="SSF51120">
    <property type="entry name" value="beta-Roll"/>
    <property type="match status" value="1"/>
</dbReference>